<evidence type="ECO:0000313" key="3">
    <source>
        <dbReference type="Proteomes" id="UP000696280"/>
    </source>
</evidence>
<accession>A0A9N9KQ27</accession>
<dbReference type="Proteomes" id="UP000696280">
    <property type="component" value="Unassembled WGS sequence"/>
</dbReference>
<dbReference type="Pfam" id="PF20150">
    <property type="entry name" value="2EXR"/>
    <property type="match status" value="1"/>
</dbReference>
<dbReference type="OrthoDB" id="433924at2759"/>
<dbReference type="EMBL" id="CAJVRL010000039">
    <property type="protein sequence ID" value="CAG8951046.1"/>
    <property type="molecule type" value="Genomic_DNA"/>
</dbReference>
<dbReference type="PANTHER" id="PTHR35910">
    <property type="entry name" value="2EXR DOMAIN-CONTAINING PROTEIN"/>
    <property type="match status" value="1"/>
</dbReference>
<dbReference type="InterPro" id="IPR045518">
    <property type="entry name" value="2EXR"/>
</dbReference>
<gene>
    <name evidence="2" type="ORF">HYFRA_00006444</name>
</gene>
<feature type="domain" description="2EXR" evidence="1">
    <location>
        <begin position="8"/>
        <end position="110"/>
    </location>
</feature>
<evidence type="ECO:0000259" key="1">
    <source>
        <dbReference type="Pfam" id="PF20150"/>
    </source>
</evidence>
<proteinExistence type="predicted"/>
<comment type="caution">
    <text evidence="2">The sequence shown here is derived from an EMBL/GenBank/DDBJ whole genome shotgun (WGS) entry which is preliminary data.</text>
</comment>
<organism evidence="2 3">
    <name type="scientific">Hymenoscyphus fraxineus</name>
    <dbReference type="NCBI Taxonomy" id="746836"/>
    <lineage>
        <taxon>Eukaryota</taxon>
        <taxon>Fungi</taxon>
        <taxon>Dikarya</taxon>
        <taxon>Ascomycota</taxon>
        <taxon>Pezizomycotina</taxon>
        <taxon>Leotiomycetes</taxon>
        <taxon>Helotiales</taxon>
        <taxon>Helotiaceae</taxon>
        <taxon>Hymenoscyphus</taxon>
    </lineage>
</organism>
<name>A0A9N9KQ27_9HELO</name>
<sequence length="284" mass="32617">MLMKRTFQFPKLPIEIRLRIYELANQPQLEPRCVEICIHPTTGILYSKTTPPPLLHVNSESRQVVLRIYKPWLPQFKGSVAHAPFARLSKLYPPETISRLQNICVHLEHDTLLMRMGAEHLSSSLLGPVEQLHLRQIAMESNPKMPPPFFFCYTIFPGALTEPLVMTSTKHVQLLSQLRDLRAIKVCYSGHDEASHQEREFLLRLYPRSRALAEYEWKVLDPLTSTVESRDLLTLEHVKLEELLPHPPKHAKPWTSYKHPVVGTTVLSSATELQIPKNPKLPSP</sequence>
<keyword evidence="3" id="KW-1185">Reference proteome</keyword>
<dbReference type="AlphaFoldDB" id="A0A9N9KQ27"/>
<reference evidence="2" key="1">
    <citation type="submission" date="2021-07" db="EMBL/GenBank/DDBJ databases">
        <authorList>
            <person name="Durling M."/>
        </authorList>
    </citation>
    <scope>NUCLEOTIDE SEQUENCE</scope>
</reference>
<evidence type="ECO:0000313" key="2">
    <source>
        <dbReference type="EMBL" id="CAG8951046.1"/>
    </source>
</evidence>
<dbReference type="PANTHER" id="PTHR35910:SF1">
    <property type="entry name" value="2EXR DOMAIN-CONTAINING PROTEIN"/>
    <property type="match status" value="1"/>
</dbReference>
<protein>
    <recommendedName>
        <fullName evidence="1">2EXR domain-containing protein</fullName>
    </recommendedName>
</protein>